<dbReference type="Proteomes" id="UP000652567">
    <property type="component" value="Unassembled WGS sequence"/>
</dbReference>
<dbReference type="AlphaFoldDB" id="A0A928YUG8"/>
<dbReference type="InterPro" id="IPR010836">
    <property type="entry name" value="SapC"/>
</dbReference>
<dbReference type="RefSeq" id="WP_193910116.1">
    <property type="nucleotide sequence ID" value="NZ_PRDL01000001.1"/>
</dbReference>
<dbReference type="EMBL" id="PRDL01000001">
    <property type="protein sequence ID" value="MBE8717942.1"/>
    <property type="molecule type" value="Genomic_DNA"/>
</dbReference>
<reference evidence="1" key="1">
    <citation type="submission" date="2018-07" db="EMBL/GenBank/DDBJ databases">
        <title>Genome assembly of strain Ka43.</title>
        <authorList>
            <person name="Kukolya J."/>
            <person name="Nagy I."/>
            <person name="Horvath B."/>
            <person name="Toth A."/>
        </authorList>
    </citation>
    <scope>NUCLEOTIDE SEQUENCE</scope>
    <source>
        <strain evidence="1">KB43</strain>
    </source>
</reference>
<name>A0A928YUG8_9GAMM</name>
<accession>A0A928YUG8</accession>
<protein>
    <submittedName>
        <fullName evidence="1">Multidrug transporter</fullName>
    </submittedName>
</protein>
<dbReference type="Pfam" id="PF07277">
    <property type="entry name" value="SapC"/>
    <property type="match status" value="1"/>
</dbReference>
<keyword evidence="2" id="KW-1185">Reference proteome</keyword>
<organism evidence="1 2">
    <name type="scientific">Cellvibrio polysaccharolyticus</name>
    <dbReference type="NCBI Taxonomy" id="2082724"/>
    <lineage>
        <taxon>Bacteria</taxon>
        <taxon>Pseudomonadati</taxon>
        <taxon>Pseudomonadota</taxon>
        <taxon>Gammaproteobacteria</taxon>
        <taxon>Cellvibrionales</taxon>
        <taxon>Cellvibrionaceae</taxon>
        <taxon>Cellvibrio</taxon>
    </lineage>
</organism>
<comment type="caution">
    <text evidence="1">The sequence shown here is derived from an EMBL/GenBank/DDBJ whole genome shotgun (WGS) entry which is preliminary data.</text>
</comment>
<gene>
    <name evidence="1" type="ORF">C4F51_12180</name>
</gene>
<proteinExistence type="predicted"/>
<sequence length="241" mass="27343">MSQYQLLNNVKHKDLKILTRRGADVGDAVSGCVVYPTELNELQKHYPVVFQKQDDGSWLLIALFGFENNENLFLENDIWNAPYIPAVIEREPFLIGFQERQGQQPEPVVHVDLNSPRISKDGSGEAVFLEYGGNAPFLSRVTSILTVVHEGVAETERMLKAFIALDLIAPFSLEMEFENSTKFQTSRYATIDKEKLLTLSDEQVGQLHRSGLLRYAYLINGSMSNMQHLVNVKNSRLRQGR</sequence>
<evidence type="ECO:0000313" key="2">
    <source>
        <dbReference type="Proteomes" id="UP000652567"/>
    </source>
</evidence>
<evidence type="ECO:0000313" key="1">
    <source>
        <dbReference type="EMBL" id="MBE8717942.1"/>
    </source>
</evidence>